<dbReference type="Gene3D" id="2.60.120.200">
    <property type="match status" value="1"/>
</dbReference>
<keyword evidence="2" id="KW-0732">Signal</keyword>
<feature type="signal peptide" evidence="2">
    <location>
        <begin position="1"/>
        <end position="20"/>
    </location>
</feature>
<gene>
    <name evidence="3" type="ORF">PHISCL_01531</name>
</gene>
<evidence type="ECO:0000313" key="4">
    <source>
        <dbReference type="Proteomes" id="UP000266188"/>
    </source>
</evidence>
<comment type="caution">
    <text evidence="3">The sequence shown here is derived from an EMBL/GenBank/DDBJ whole genome shotgun (WGS) entry which is preliminary data.</text>
</comment>
<accession>A0A3A3AA06</accession>
<dbReference type="InterPro" id="IPR013320">
    <property type="entry name" value="ConA-like_dom_sf"/>
</dbReference>
<evidence type="ECO:0000256" key="1">
    <source>
        <dbReference type="SAM" id="MobiDB-lite"/>
    </source>
</evidence>
<proteinExistence type="predicted"/>
<dbReference type="STRING" id="2070753.A0A3A3AA06"/>
<dbReference type="AlphaFoldDB" id="A0A3A3AA06"/>
<dbReference type="PANTHER" id="PTHR38121:SF4">
    <property type="entry name" value="GH16 DOMAIN-CONTAINING PROTEIN-RELATED"/>
    <property type="match status" value="1"/>
</dbReference>
<name>A0A3A3AA06_9EURO</name>
<sequence length="428" mass="48462">MKAYFLSLLQFLIQQSFVIGLPSSRTISPSSTAPKPNPSLNKRHCDCYLVNGPDPGYFQRYEFYDFRYVPLEKYHDQAHSISNHTILPHPTPSSSPSKDIEDGLNPIDQLDNTTRLLFGEDAVELAHTPFARFWKPQYWRRPISAIAPIEMKNSIHNVFFVRDPERLHGPNSTFLVLRTTRRKDYVSAAEIESTIQNLYHSSVRIRLRIFAAEPVPEDEEHYPAGNITLSDKILPPRGACAGIFTYNSAICESDIEILTADPPNHIHYANQPDYDPITDESIPGASVVAHITAPWTSWASHRIDWLPWVSRWYQNDELLHATRYSIPDKLSMLVVNLWSDGGVWTGDLKVGENVFLGIEWIEIAYNISSKGLHGGGPVGKPDQRHTHLHSVAQTREMSVRSGVRIGGDGGDGEEKSCRRPCWVDDFHQ</sequence>
<dbReference type="EMBL" id="MVGC01000028">
    <property type="protein sequence ID" value="RJE26181.1"/>
    <property type="molecule type" value="Genomic_DNA"/>
</dbReference>
<protein>
    <recommendedName>
        <fullName evidence="5">GH16 domain-containing protein</fullName>
    </recommendedName>
</protein>
<dbReference type="PANTHER" id="PTHR38121">
    <property type="entry name" value="GH16 DOMAIN-CONTAINING PROTEIN"/>
    <property type="match status" value="1"/>
</dbReference>
<evidence type="ECO:0000313" key="3">
    <source>
        <dbReference type="EMBL" id="RJE26181.1"/>
    </source>
</evidence>
<organism evidence="3 4">
    <name type="scientific">Aspergillus sclerotialis</name>
    <dbReference type="NCBI Taxonomy" id="2070753"/>
    <lineage>
        <taxon>Eukaryota</taxon>
        <taxon>Fungi</taxon>
        <taxon>Dikarya</taxon>
        <taxon>Ascomycota</taxon>
        <taxon>Pezizomycotina</taxon>
        <taxon>Eurotiomycetes</taxon>
        <taxon>Eurotiomycetidae</taxon>
        <taxon>Eurotiales</taxon>
        <taxon>Aspergillaceae</taxon>
        <taxon>Aspergillus</taxon>
        <taxon>Aspergillus subgen. Polypaecilum</taxon>
    </lineage>
</organism>
<keyword evidence="4" id="KW-1185">Reference proteome</keyword>
<dbReference type="Proteomes" id="UP000266188">
    <property type="component" value="Unassembled WGS sequence"/>
</dbReference>
<dbReference type="OrthoDB" id="4388755at2759"/>
<feature type="region of interest" description="Disordered" evidence="1">
    <location>
        <begin position="83"/>
        <end position="102"/>
    </location>
</feature>
<dbReference type="SUPFAM" id="SSF49899">
    <property type="entry name" value="Concanavalin A-like lectins/glucanases"/>
    <property type="match status" value="1"/>
</dbReference>
<evidence type="ECO:0000256" key="2">
    <source>
        <dbReference type="SAM" id="SignalP"/>
    </source>
</evidence>
<dbReference type="CDD" id="cd00413">
    <property type="entry name" value="Glyco_hydrolase_16"/>
    <property type="match status" value="1"/>
</dbReference>
<reference evidence="4" key="1">
    <citation type="submission" date="2017-02" db="EMBL/GenBank/DDBJ databases">
        <authorList>
            <person name="Tafer H."/>
            <person name="Lopandic K."/>
        </authorList>
    </citation>
    <scope>NUCLEOTIDE SEQUENCE [LARGE SCALE GENOMIC DNA]</scope>
    <source>
        <strain evidence="4">CBS 366.77</strain>
    </source>
</reference>
<evidence type="ECO:0008006" key="5">
    <source>
        <dbReference type="Google" id="ProtNLM"/>
    </source>
</evidence>
<feature type="chain" id="PRO_5017271077" description="GH16 domain-containing protein" evidence="2">
    <location>
        <begin position="21"/>
        <end position="428"/>
    </location>
</feature>